<protein>
    <submittedName>
        <fullName evidence="7">AAA family ATPase</fullName>
    </submittedName>
</protein>
<keyword evidence="8" id="KW-1185">Reference proteome</keyword>
<organism evidence="7 8">
    <name type="scientific">Alicyclobacillus fastidiosus</name>
    <dbReference type="NCBI Taxonomy" id="392011"/>
    <lineage>
        <taxon>Bacteria</taxon>
        <taxon>Bacillati</taxon>
        <taxon>Bacillota</taxon>
        <taxon>Bacilli</taxon>
        <taxon>Bacillales</taxon>
        <taxon>Alicyclobacillaceae</taxon>
        <taxon>Alicyclobacillus</taxon>
    </lineage>
</organism>
<dbReference type="Gene3D" id="3.40.50.300">
    <property type="entry name" value="P-loop containing nucleotide triphosphate hydrolases"/>
    <property type="match status" value="3"/>
</dbReference>
<dbReference type="PROSITE" id="PS51198">
    <property type="entry name" value="UVRD_HELICASE_ATP_BIND"/>
    <property type="match status" value="1"/>
</dbReference>
<dbReference type="EMBL" id="JBDXSU010000005">
    <property type="protein sequence ID" value="MFB5190220.1"/>
    <property type="molecule type" value="Genomic_DNA"/>
</dbReference>
<feature type="binding site" evidence="5">
    <location>
        <begin position="223"/>
        <end position="230"/>
    </location>
    <ligand>
        <name>ATP</name>
        <dbReference type="ChEBI" id="CHEBI:30616"/>
    </ligand>
</feature>
<sequence length="731" mass="83511">MMESKSFDSAPKDPLQEERDHLEYVLAQIRKQLKRDGTRLLETDEDEDADEALTADEIADATVEELARERFRKLRMATREPYFGRLDFLAVGDARIDQMYIGKRGVDDPDTAERMILDWRAPAASLFYSFTGQGDEAVYEAPEGPIHGCVYLKRNIVVRDGELQRVVDSYVHGQDSSATTDEFLLYRLAENKDSRLRDIVSTIQAEQNDIIRADRNLAVIIQGVAGSGKTTVALHRLAYLLYQHQERMSPDRMAIFAPNAMFVDYISEVLPELGVGGIQQTTFADWALRTLDYEVGLCDPSHRLRDWFGLKVAGARRAEYRDVEAKGTLACRDALEAFLKEFEKTCIPEADFSPFAGHTLSSRDIVAWFRDEYGHYPLYQRRSRVLARVKRWMEIALKESTSGLDKKAQKRAATAKYRAYENLWPDFTPLALYRTFLESQPGFDAASIHPPKKRGARCEVQTEDLAPMLYIHWRLHGVDPRDRFDHVVIDEAQDFSPFQIALLRNYCPSGSMTILGDLSQSIHTYQGITSWDAFMSQFPERQVAYYQLDVSYRSTFEIIEFANEIIRPFRQFREAKPVFRSGEDVVVEQVEWRARLDQAVDKLCALYREASTVALLTRTEEDAHVYHHACLEAGLDAHLIDAQQSEYHGGISVVPIYLAKGLEFDSVLLVDVDDQHYDTSSLSAKLLYVGCTRALHRLHVHYTDAISPLIPRSDVDERSALRDDIDRRGDA</sequence>
<keyword evidence="4 5" id="KW-0067">ATP-binding</keyword>
<gene>
    <name evidence="7" type="ORF">KKP3000_003665</name>
</gene>
<keyword evidence="3 5" id="KW-0347">Helicase</keyword>
<proteinExistence type="predicted"/>
<evidence type="ECO:0000256" key="5">
    <source>
        <dbReference type="PROSITE-ProRule" id="PRU00560"/>
    </source>
</evidence>
<evidence type="ECO:0000259" key="6">
    <source>
        <dbReference type="PROSITE" id="PS51198"/>
    </source>
</evidence>
<evidence type="ECO:0000313" key="8">
    <source>
        <dbReference type="Proteomes" id="UP001579974"/>
    </source>
</evidence>
<evidence type="ECO:0000313" key="7">
    <source>
        <dbReference type="EMBL" id="MFB5190220.1"/>
    </source>
</evidence>
<comment type="caution">
    <text evidence="7">The sequence shown here is derived from an EMBL/GenBank/DDBJ whole genome shotgun (WGS) entry which is preliminary data.</text>
</comment>
<dbReference type="SUPFAM" id="SSF52540">
    <property type="entry name" value="P-loop containing nucleoside triphosphate hydrolases"/>
    <property type="match status" value="1"/>
</dbReference>
<dbReference type="InterPro" id="IPR014016">
    <property type="entry name" value="UvrD-like_ATP-bd"/>
</dbReference>
<feature type="domain" description="UvrD-like helicase ATP-binding" evidence="6">
    <location>
        <begin position="202"/>
        <end position="555"/>
    </location>
</feature>
<dbReference type="RefSeq" id="WP_275473724.1">
    <property type="nucleotide sequence ID" value="NZ_CP162940.1"/>
</dbReference>
<evidence type="ECO:0000256" key="4">
    <source>
        <dbReference type="ARBA" id="ARBA00022840"/>
    </source>
</evidence>
<dbReference type="PANTHER" id="PTHR11070">
    <property type="entry name" value="UVRD / RECB / PCRA DNA HELICASE FAMILY MEMBER"/>
    <property type="match status" value="1"/>
</dbReference>
<dbReference type="Proteomes" id="UP001579974">
    <property type="component" value="Unassembled WGS sequence"/>
</dbReference>
<dbReference type="InterPro" id="IPR000212">
    <property type="entry name" value="DNA_helicase_UvrD/REP"/>
</dbReference>
<keyword evidence="1 5" id="KW-0547">Nucleotide-binding</keyword>
<evidence type="ECO:0000256" key="2">
    <source>
        <dbReference type="ARBA" id="ARBA00022801"/>
    </source>
</evidence>
<dbReference type="InterPro" id="IPR027785">
    <property type="entry name" value="UvrD-like_helicase_C"/>
</dbReference>
<evidence type="ECO:0000256" key="3">
    <source>
        <dbReference type="ARBA" id="ARBA00022806"/>
    </source>
</evidence>
<dbReference type="PANTHER" id="PTHR11070:SF17">
    <property type="entry name" value="DNA HELICASE IV"/>
    <property type="match status" value="1"/>
</dbReference>
<evidence type="ECO:0000256" key="1">
    <source>
        <dbReference type="ARBA" id="ARBA00022741"/>
    </source>
</evidence>
<dbReference type="Pfam" id="PF13538">
    <property type="entry name" value="UvrD_C_2"/>
    <property type="match status" value="1"/>
</dbReference>
<dbReference type="Pfam" id="PF13245">
    <property type="entry name" value="AAA_19"/>
    <property type="match status" value="1"/>
</dbReference>
<name>A0ABV5ADC0_9BACL</name>
<reference evidence="7 8" key="1">
    <citation type="journal article" date="2024" name="Int. J. Mol. Sci.">
        <title>Exploration of Alicyclobacillus spp. Genome in Search of Antibiotic Resistance.</title>
        <authorList>
            <person name="Bucka-Kolendo J."/>
            <person name="Kiousi D.E."/>
            <person name="Dekowska A."/>
            <person name="Mikolajczuk-Szczyrba A."/>
            <person name="Karadedos D.M."/>
            <person name="Michael P."/>
            <person name="Galanis A."/>
            <person name="Sokolowska B."/>
        </authorList>
    </citation>
    <scope>NUCLEOTIDE SEQUENCE [LARGE SCALE GENOMIC DNA]</scope>
    <source>
        <strain evidence="7 8">KKP 3000</strain>
    </source>
</reference>
<keyword evidence="2 5" id="KW-0378">Hydrolase</keyword>
<dbReference type="InterPro" id="IPR027417">
    <property type="entry name" value="P-loop_NTPase"/>
</dbReference>
<accession>A0ABV5ADC0</accession>